<feature type="signal peptide" evidence="2">
    <location>
        <begin position="1"/>
        <end position="36"/>
    </location>
</feature>
<evidence type="ECO:0000256" key="2">
    <source>
        <dbReference type="SAM" id="SignalP"/>
    </source>
</evidence>
<keyword evidence="2" id="KW-0732">Signal</keyword>
<keyword evidence="4" id="KW-1185">Reference proteome</keyword>
<dbReference type="RefSeq" id="WP_124541354.1">
    <property type="nucleotide sequence ID" value="NZ_QUSW01000004.1"/>
</dbReference>
<accession>A0A3N7HNB3</accession>
<feature type="region of interest" description="Disordered" evidence="1">
    <location>
        <begin position="144"/>
        <end position="258"/>
    </location>
</feature>
<dbReference type="Proteomes" id="UP000267464">
    <property type="component" value="Unassembled WGS sequence"/>
</dbReference>
<name>A0A3N7HNB3_9BURK</name>
<dbReference type="InterPro" id="IPR021455">
    <property type="entry name" value="DUF3106"/>
</dbReference>
<organism evidence="3 4">
    <name type="scientific">Piscinibacter terrae</name>
    <dbReference type="NCBI Taxonomy" id="2496871"/>
    <lineage>
        <taxon>Bacteria</taxon>
        <taxon>Pseudomonadati</taxon>
        <taxon>Pseudomonadota</taxon>
        <taxon>Betaproteobacteria</taxon>
        <taxon>Burkholderiales</taxon>
        <taxon>Sphaerotilaceae</taxon>
        <taxon>Piscinibacter</taxon>
    </lineage>
</organism>
<reference evidence="3 4" key="2">
    <citation type="submission" date="2018-12" db="EMBL/GenBank/DDBJ databases">
        <title>Rhizobacter gummiphilus sp. nov., a rubber-degrading bacterium isolated from the soil of a botanical garden in Japan.</title>
        <authorList>
            <person name="Shunsuke S.S."/>
        </authorList>
    </citation>
    <scope>NUCLEOTIDE SEQUENCE [LARGE SCALE GENOMIC DNA]</scope>
    <source>
        <strain evidence="3 4">S-16</strain>
    </source>
</reference>
<protein>
    <submittedName>
        <fullName evidence="3">DUF3106 domain-containing protein</fullName>
    </submittedName>
</protein>
<feature type="compositionally biased region" description="Polar residues" evidence="1">
    <location>
        <begin position="194"/>
        <end position="205"/>
    </location>
</feature>
<evidence type="ECO:0000313" key="3">
    <source>
        <dbReference type="EMBL" id="RQP23634.1"/>
    </source>
</evidence>
<feature type="chain" id="PRO_5018085479" evidence="2">
    <location>
        <begin position="37"/>
        <end position="258"/>
    </location>
</feature>
<dbReference type="OrthoDB" id="9796567at2"/>
<proteinExistence type="predicted"/>
<evidence type="ECO:0000313" key="4">
    <source>
        <dbReference type="Proteomes" id="UP000267464"/>
    </source>
</evidence>
<reference evidence="3 4" key="1">
    <citation type="submission" date="2018-08" db="EMBL/GenBank/DDBJ databases">
        <authorList>
            <person name="Khan S.A."/>
            <person name="Jeon C.O."/>
            <person name="Chun B.H."/>
            <person name="Jeong S.E."/>
        </authorList>
    </citation>
    <scope>NUCLEOTIDE SEQUENCE [LARGE SCALE GENOMIC DNA]</scope>
    <source>
        <strain evidence="3 4">S-16</strain>
    </source>
</reference>
<dbReference type="AlphaFoldDB" id="A0A3N7HNB3"/>
<comment type="caution">
    <text evidence="3">The sequence shown here is derived from an EMBL/GenBank/DDBJ whole genome shotgun (WGS) entry which is preliminary data.</text>
</comment>
<evidence type="ECO:0000256" key="1">
    <source>
        <dbReference type="SAM" id="MobiDB-lite"/>
    </source>
</evidence>
<dbReference type="EMBL" id="QUSW01000004">
    <property type="protein sequence ID" value="RQP23634.1"/>
    <property type="molecule type" value="Genomic_DNA"/>
</dbReference>
<sequence length="258" mass="27826">MWRRALTPPAKLISALTLSALIAVLGAAAPSAWSQAAEAGPKWSELSASQRNSLKPLEKDWAGIDADRKEKWLEIAQRIPSMKPTERERVQARMTEWARLSPNERGQARVGFQQAKQVSPRDRQAQWEAYQALPPEQKKQLQARAVPPAPVASKANGANGQRTAEKTEKAQRKSNIVTSPAEAAPPKSIGPTVVQAQPGATTTLISKRPTPPAHQQTGIPKIAATPEFVDKRTLLPQRGPQAAATRSASASAPASSRQ</sequence>
<dbReference type="Pfam" id="PF11304">
    <property type="entry name" value="DUF3106"/>
    <property type="match status" value="1"/>
</dbReference>
<feature type="compositionally biased region" description="Low complexity" evidence="1">
    <location>
        <begin position="242"/>
        <end position="258"/>
    </location>
</feature>
<gene>
    <name evidence="3" type="ORF">DZC73_16000</name>
</gene>